<sequence>MDVCLSSIQLSRAIIEKEETTADVLLLEPLQLQAGLVRNMAPWFHGVPAIAVSGKNGDIRVAISTDDFGIIMAIINENIAEGDVQKAPVEEEKVEEEAIAKPEKSPSKGEYLSKSPSKETKADKKDEEAKERHQRFGFKSKLGSKSVKSELTSILAKFTWIFKNKTGRQVRRQEKKLGSFQVITIAGSATINSDSSILATARLADVVLSDHRPDRGGGITKMVYCRESEDGSPCDMVSVKFEQNAKQDKIKPARLYLYRVLDERCQHLYQGNGRECQDSTRETSQGNDPTEGSSSHHRSDVILTAGRSSSSGGTPPTGSISIKAAIERPEIILVADSSSKDTNALVLQFEADVSLTQSENSLAIQGGLKALRINACPYLEEKRKGSINKVLVPCNVGFNLSNPDKKGMKISATIPEIVLNISPPTVMVLSAAAQNLTPPPDEDEEEVAPLPPDLWSIKDLASCNFWFLREDDKKLKAEEGEEGTDVAELFAEESPTAKEPQLEELVASIDSIQVKIEAEGGKRFVPMLILQSSVHAVVKDWSSKLTVQSSLKMEVSCYNERVAAWEPLVEPIEYEPGAHHPFELQVSVVKNDDIVDTSSLDKSDSEEDGEAIHLAPPAMTVTVTAPENLELTVTKTSLLLFQKLGEAFGEAVKNPGEALKDNADIPACTVINKTGLKLDFKPGEYYQ</sequence>
<keyword evidence="5" id="KW-1185">Reference proteome</keyword>
<comment type="caution">
    <text evidence="4">The sequence shown here is derived from an EMBL/GenBank/DDBJ whole genome shotgun (WGS) entry which is preliminary data.</text>
</comment>
<proteinExistence type="inferred from homology"/>
<organism evidence="4 5">
    <name type="scientific">Stichopus japonicus</name>
    <name type="common">Sea cucumber</name>
    <dbReference type="NCBI Taxonomy" id="307972"/>
    <lineage>
        <taxon>Eukaryota</taxon>
        <taxon>Metazoa</taxon>
        <taxon>Echinodermata</taxon>
        <taxon>Eleutherozoa</taxon>
        <taxon>Echinozoa</taxon>
        <taxon>Holothuroidea</taxon>
        <taxon>Aspidochirotacea</taxon>
        <taxon>Aspidochirotida</taxon>
        <taxon>Stichopodidae</taxon>
        <taxon>Apostichopus</taxon>
    </lineage>
</organism>
<dbReference type="Proteomes" id="UP000230750">
    <property type="component" value="Unassembled WGS sequence"/>
</dbReference>
<reference evidence="4 5" key="1">
    <citation type="journal article" date="2017" name="PLoS Biol.">
        <title>The sea cucumber genome provides insights into morphological evolution and visceral regeneration.</title>
        <authorList>
            <person name="Zhang X."/>
            <person name="Sun L."/>
            <person name="Yuan J."/>
            <person name="Sun Y."/>
            <person name="Gao Y."/>
            <person name="Zhang L."/>
            <person name="Li S."/>
            <person name="Dai H."/>
            <person name="Hamel J.F."/>
            <person name="Liu C."/>
            <person name="Yu Y."/>
            <person name="Liu S."/>
            <person name="Lin W."/>
            <person name="Guo K."/>
            <person name="Jin S."/>
            <person name="Xu P."/>
            <person name="Storey K.B."/>
            <person name="Huan P."/>
            <person name="Zhang T."/>
            <person name="Zhou Y."/>
            <person name="Zhang J."/>
            <person name="Lin C."/>
            <person name="Li X."/>
            <person name="Xing L."/>
            <person name="Huo D."/>
            <person name="Sun M."/>
            <person name="Wang L."/>
            <person name="Mercier A."/>
            <person name="Li F."/>
            <person name="Yang H."/>
            <person name="Xiang J."/>
        </authorList>
    </citation>
    <scope>NUCLEOTIDE SEQUENCE [LARGE SCALE GENOMIC DNA]</scope>
    <source>
        <strain evidence="4">Shaxun</strain>
        <tissue evidence="4">Muscle</tissue>
    </source>
</reference>
<evidence type="ECO:0000313" key="4">
    <source>
        <dbReference type="EMBL" id="PIK43077.1"/>
    </source>
</evidence>
<evidence type="ECO:0000256" key="2">
    <source>
        <dbReference type="SAM" id="MobiDB-lite"/>
    </source>
</evidence>
<dbReference type="Pfam" id="PF25033">
    <property type="entry name" value="VPS13_M"/>
    <property type="match status" value="1"/>
</dbReference>
<dbReference type="STRING" id="307972.A0A2G8K4Y2"/>
<evidence type="ECO:0000256" key="1">
    <source>
        <dbReference type="ARBA" id="ARBA00006545"/>
    </source>
</evidence>
<feature type="compositionally biased region" description="Basic and acidic residues" evidence="2">
    <location>
        <begin position="88"/>
        <end position="107"/>
    </location>
</feature>
<dbReference type="GO" id="GO:0006623">
    <property type="term" value="P:protein targeting to vacuole"/>
    <property type="evidence" value="ECO:0007669"/>
    <property type="project" value="TreeGrafter"/>
</dbReference>
<gene>
    <name evidence="4" type="ORF">BSL78_20053</name>
</gene>
<evidence type="ECO:0000259" key="3">
    <source>
        <dbReference type="Pfam" id="PF25033"/>
    </source>
</evidence>
<protein>
    <submittedName>
        <fullName evidence="4">Putative vacuolar protein sorting-associated protein 13C</fullName>
    </submittedName>
</protein>
<dbReference type="PANTHER" id="PTHR16166">
    <property type="entry name" value="VACUOLAR PROTEIN SORTING-ASSOCIATED PROTEIN VPS13"/>
    <property type="match status" value="1"/>
</dbReference>
<dbReference type="InterPro" id="IPR056747">
    <property type="entry name" value="VPS13-like_M"/>
</dbReference>
<name>A0A2G8K4Y2_STIJA</name>
<feature type="non-terminal residue" evidence="4">
    <location>
        <position position="687"/>
    </location>
</feature>
<feature type="compositionally biased region" description="Basic and acidic residues" evidence="2">
    <location>
        <begin position="116"/>
        <end position="131"/>
    </location>
</feature>
<dbReference type="GO" id="GO:0045053">
    <property type="term" value="P:protein retention in Golgi apparatus"/>
    <property type="evidence" value="ECO:0007669"/>
    <property type="project" value="TreeGrafter"/>
</dbReference>
<evidence type="ECO:0000313" key="5">
    <source>
        <dbReference type="Proteomes" id="UP000230750"/>
    </source>
</evidence>
<dbReference type="PANTHER" id="PTHR16166:SF93">
    <property type="entry name" value="INTERMEMBRANE LIPID TRANSFER PROTEIN VPS13"/>
    <property type="match status" value="1"/>
</dbReference>
<dbReference type="EMBL" id="MRZV01000877">
    <property type="protein sequence ID" value="PIK43077.1"/>
    <property type="molecule type" value="Genomic_DNA"/>
</dbReference>
<accession>A0A2G8K4Y2</accession>
<comment type="similarity">
    <text evidence="1">Belongs to the VPS13 family.</text>
</comment>
<feature type="region of interest" description="Disordered" evidence="2">
    <location>
        <begin position="87"/>
        <end position="136"/>
    </location>
</feature>
<dbReference type="AlphaFoldDB" id="A0A2G8K4Y2"/>
<dbReference type="InterPro" id="IPR026847">
    <property type="entry name" value="VPS13"/>
</dbReference>
<feature type="region of interest" description="Disordered" evidence="2">
    <location>
        <begin position="273"/>
        <end position="297"/>
    </location>
</feature>
<dbReference type="OrthoDB" id="428159at2759"/>
<feature type="domain" description="VPS13-like middle region" evidence="3">
    <location>
        <begin position="19"/>
        <end position="593"/>
    </location>
</feature>
<feature type="compositionally biased region" description="Polar residues" evidence="2">
    <location>
        <begin position="282"/>
        <end position="293"/>
    </location>
</feature>